<evidence type="ECO:0000313" key="2">
    <source>
        <dbReference type="EMBL" id="BBY96353.1"/>
    </source>
</evidence>
<dbReference type="KEGG" id="mgau:MGALJ_60220"/>
<dbReference type="EMBL" id="AP022602">
    <property type="protein sequence ID" value="BBY96353.1"/>
    <property type="molecule type" value="Genomic_DNA"/>
</dbReference>
<gene>
    <name evidence="2" type="ORF">MGALJ_60220</name>
</gene>
<reference evidence="2 3" key="1">
    <citation type="journal article" date="2019" name="Emerg. Microbes Infect.">
        <title>Comprehensive subspecies identification of 175 nontuberculous mycobacteria species based on 7547 genomic profiles.</title>
        <authorList>
            <person name="Matsumoto Y."/>
            <person name="Kinjo T."/>
            <person name="Motooka D."/>
            <person name="Nabeya D."/>
            <person name="Jung N."/>
            <person name="Uechi K."/>
            <person name="Horii T."/>
            <person name="Iida T."/>
            <person name="Fujita J."/>
            <person name="Nakamura S."/>
        </authorList>
    </citation>
    <scope>NUCLEOTIDE SEQUENCE [LARGE SCALE GENOMIC DNA]</scope>
    <source>
        <strain evidence="2 3">JCM 6399</strain>
        <plasmid evidence="2">pJCM6399</plasmid>
    </source>
</reference>
<dbReference type="Proteomes" id="UP000465785">
    <property type="component" value="Plasmid pJCM6399"/>
</dbReference>
<accession>A0A9W4FJ11</accession>
<proteinExistence type="predicted"/>
<name>A0A9W4FJ11_9MYCO</name>
<keyword evidence="3" id="KW-1185">Reference proteome</keyword>
<protein>
    <submittedName>
        <fullName evidence="2">Uncharacterized protein</fullName>
    </submittedName>
</protein>
<evidence type="ECO:0000313" key="3">
    <source>
        <dbReference type="Proteomes" id="UP000465785"/>
    </source>
</evidence>
<geneLocation type="plasmid" evidence="2 3">
    <name>pJCM6399</name>
</geneLocation>
<keyword evidence="2" id="KW-0614">Plasmid</keyword>
<evidence type="ECO:0000256" key="1">
    <source>
        <dbReference type="SAM" id="MobiDB-lite"/>
    </source>
</evidence>
<feature type="compositionally biased region" description="Low complexity" evidence="1">
    <location>
        <begin position="41"/>
        <end position="50"/>
    </location>
</feature>
<feature type="region of interest" description="Disordered" evidence="1">
    <location>
        <begin position="1"/>
        <end position="101"/>
    </location>
</feature>
<sequence>MNALPSRTAVRSCNRRIPSDRSRDAQIPCDAINERLSPHDAQPASAAAARPAERPVDITPGARADRRHRGALPPCTVDLASPRRNARTIHAETASAGGSPE</sequence>
<dbReference type="AlphaFoldDB" id="A0A9W4FJ11"/>
<organism evidence="2 3">
    <name type="scientific">Mycobacterium gallinarum</name>
    <dbReference type="NCBI Taxonomy" id="39689"/>
    <lineage>
        <taxon>Bacteria</taxon>
        <taxon>Bacillati</taxon>
        <taxon>Actinomycetota</taxon>
        <taxon>Actinomycetes</taxon>
        <taxon>Mycobacteriales</taxon>
        <taxon>Mycobacteriaceae</taxon>
        <taxon>Mycobacterium</taxon>
    </lineage>
</organism>